<evidence type="ECO:0000313" key="2">
    <source>
        <dbReference type="EMBL" id="BES93199.1"/>
    </source>
</evidence>
<protein>
    <submittedName>
        <fullName evidence="2">Uncharacterized protein</fullName>
    </submittedName>
</protein>
<dbReference type="EMBL" id="AP028912">
    <property type="protein sequence ID" value="BES93199.1"/>
    <property type="molecule type" value="Genomic_DNA"/>
</dbReference>
<proteinExistence type="predicted"/>
<dbReference type="Proteomes" id="UP001307889">
    <property type="component" value="Chromosome 4"/>
</dbReference>
<evidence type="ECO:0000313" key="3">
    <source>
        <dbReference type="Proteomes" id="UP001307889"/>
    </source>
</evidence>
<evidence type="ECO:0000256" key="1">
    <source>
        <dbReference type="SAM" id="MobiDB-lite"/>
    </source>
</evidence>
<feature type="region of interest" description="Disordered" evidence="1">
    <location>
        <begin position="1"/>
        <end position="103"/>
    </location>
</feature>
<gene>
    <name evidence="2" type="ORF">NTJ_06008</name>
</gene>
<accession>A0ABN7AP46</accession>
<reference evidence="2 3" key="1">
    <citation type="submission" date="2023-09" db="EMBL/GenBank/DDBJ databases">
        <title>Nesidiocoris tenuis whole genome shotgun sequence.</title>
        <authorList>
            <person name="Shibata T."/>
            <person name="Shimoda M."/>
            <person name="Kobayashi T."/>
            <person name="Uehara T."/>
        </authorList>
    </citation>
    <scope>NUCLEOTIDE SEQUENCE [LARGE SCALE GENOMIC DNA]</scope>
    <source>
        <strain evidence="2 3">Japan</strain>
    </source>
</reference>
<feature type="compositionally biased region" description="Polar residues" evidence="1">
    <location>
        <begin position="88"/>
        <end position="97"/>
    </location>
</feature>
<organism evidence="2 3">
    <name type="scientific">Nesidiocoris tenuis</name>
    <dbReference type="NCBI Taxonomy" id="355587"/>
    <lineage>
        <taxon>Eukaryota</taxon>
        <taxon>Metazoa</taxon>
        <taxon>Ecdysozoa</taxon>
        <taxon>Arthropoda</taxon>
        <taxon>Hexapoda</taxon>
        <taxon>Insecta</taxon>
        <taxon>Pterygota</taxon>
        <taxon>Neoptera</taxon>
        <taxon>Paraneoptera</taxon>
        <taxon>Hemiptera</taxon>
        <taxon>Heteroptera</taxon>
        <taxon>Panheteroptera</taxon>
        <taxon>Cimicomorpha</taxon>
        <taxon>Miridae</taxon>
        <taxon>Dicyphina</taxon>
        <taxon>Nesidiocoris</taxon>
    </lineage>
</organism>
<sequence length="158" mass="17953">MSEPKETKSESALVFGNPTIRNDQSKERLGNISREFPMLDLLSSTKAKKSADSSTSESVNQRRLSKSRQNVDKVTENYQSAAADGRTTMDQGFSPHSTYRMPPPLVPPERFQWLRPRQVSLGTVEYLAMRFDRLRMEPSRNVLSLVARRTHHSSSRVA</sequence>
<name>A0ABN7AP46_9HEMI</name>
<keyword evidence="3" id="KW-1185">Reference proteome</keyword>